<sequence length="63" mass="6434">MPMLTRHAARGLVAFSMIAATLLLDGCALAALPCRVTSATLKIVPLVGHAAASPFDLCANAID</sequence>
<dbReference type="InterPro" id="IPR046613">
    <property type="entry name" value="DUF6726"/>
</dbReference>
<organism evidence="1 2">
    <name type="scientific">Caballeronia terrestris</name>
    <dbReference type="NCBI Taxonomy" id="1226301"/>
    <lineage>
        <taxon>Bacteria</taxon>
        <taxon>Pseudomonadati</taxon>
        <taxon>Pseudomonadota</taxon>
        <taxon>Betaproteobacteria</taxon>
        <taxon>Burkholderiales</taxon>
        <taxon>Burkholderiaceae</taxon>
        <taxon>Caballeronia</taxon>
    </lineage>
</organism>
<gene>
    <name evidence="1" type="ORF">AWB67_06571</name>
</gene>
<evidence type="ECO:0000313" key="1">
    <source>
        <dbReference type="EMBL" id="SAL84030.1"/>
    </source>
</evidence>
<dbReference type="Proteomes" id="UP000054925">
    <property type="component" value="Unassembled WGS sequence"/>
</dbReference>
<evidence type="ECO:0000313" key="2">
    <source>
        <dbReference type="Proteomes" id="UP000054925"/>
    </source>
</evidence>
<dbReference type="EMBL" id="FCOL02000112">
    <property type="protein sequence ID" value="SAL84030.1"/>
    <property type="molecule type" value="Genomic_DNA"/>
</dbReference>
<keyword evidence="1" id="KW-0449">Lipoprotein</keyword>
<accession>A0A158KTV2</accession>
<proteinExistence type="predicted"/>
<name>A0A158KTV2_9BURK</name>
<protein>
    <submittedName>
        <fullName evidence="1">Lipoprotein</fullName>
    </submittedName>
</protein>
<dbReference type="AlphaFoldDB" id="A0A158KTV2"/>
<comment type="caution">
    <text evidence="1">The sequence shown here is derived from an EMBL/GenBank/DDBJ whole genome shotgun (WGS) entry which is preliminary data.</text>
</comment>
<reference evidence="1" key="1">
    <citation type="submission" date="2016-01" db="EMBL/GenBank/DDBJ databases">
        <authorList>
            <person name="Peeters C."/>
        </authorList>
    </citation>
    <scope>NUCLEOTIDE SEQUENCE [LARGE SCALE GENOMIC DNA]</scope>
    <source>
        <strain evidence="1">LMG 22937</strain>
    </source>
</reference>
<keyword evidence="2" id="KW-1185">Reference proteome</keyword>
<dbReference type="Pfam" id="PF20487">
    <property type="entry name" value="DUF6726"/>
    <property type="match status" value="1"/>
</dbReference>